<feature type="region of interest" description="Disordered" evidence="1">
    <location>
        <begin position="384"/>
        <end position="486"/>
    </location>
</feature>
<evidence type="ECO:0000313" key="4">
    <source>
        <dbReference type="Proteomes" id="UP000249986"/>
    </source>
</evidence>
<feature type="domain" description="SH3b" evidence="2">
    <location>
        <begin position="594"/>
        <end position="658"/>
    </location>
</feature>
<dbReference type="EMBL" id="UAWG01000020">
    <property type="protein sequence ID" value="SQB61039.1"/>
    <property type="molecule type" value="Genomic_DNA"/>
</dbReference>
<dbReference type="Gene3D" id="2.30.30.40">
    <property type="entry name" value="SH3 Domains"/>
    <property type="match status" value="6"/>
</dbReference>
<feature type="compositionally biased region" description="Basic and acidic residues" evidence="1">
    <location>
        <begin position="680"/>
        <end position="704"/>
    </location>
</feature>
<protein>
    <submittedName>
        <fullName evidence="3">Putative enterotoxin</fullName>
    </submittedName>
</protein>
<feature type="compositionally biased region" description="Basic and acidic residues" evidence="1">
    <location>
        <begin position="30"/>
        <end position="121"/>
    </location>
</feature>
<dbReference type="InterPro" id="IPR052354">
    <property type="entry name" value="Cell_Wall_Dynamics_Protein"/>
</dbReference>
<feature type="region of interest" description="Disordered" evidence="1">
    <location>
        <begin position="550"/>
        <end position="587"/>
    </location>
</feature>
<feature type="compositionally biased region" description="Polar residues" evidence="1">
    <location>
        <begin position="1"/>
        <end position="25"/>
    </location>
</feature>
<evidence type="ECO:0000313" key="3">
    <source>
        <dbReference type="EMBL" id="SQB61039.1"/>
    </source>
</evidence>
<dbReference type="PANTHER" id="PTHR34408">
    <property type="entry name" value="FAMILY PROTEIN, PUTATIVE-RELATED"/>
    <property type="match status" value="1"/>
</dbReference>
<proteinExistence type="predicted"/>
<evidence type="ECO:0000256" key="1">
    <source>
        <dbReference type="SAM" id="MobiDB-lite"/>
    </source>
</evidence>
<name>A0A2X3AEX5_CLOPF</name>
<organism evidence="3 4">
    <name type="scientific">Clostridium perfringens</name>
    <dbReference type="NCBI Taxonomy" id="1502"/>
    <lineage>
        <taxon>Bacteria</taxon>
        <taxon>Bacillati</taxon>
        <taxon>Bacillota</taxon>
        <taxon>Clostridia</taxon>
        <taxon>Eubacteriales</taxon>
        <taxon>Clostridiaceae</taxon>
        <taxon>Clostridium</taxon>
    </lineage>
</organism>
<feature type="domain" description="SH3b" evidence="2">
    <location>
        <begin position="809"/>
        <end position="873"/>
    </location>
</feature>
<feature type="domain" description="SH3b" evidence="2">
    <location>
        <begin position="315"/>
        <end position="382"/>
    </location>
</feature>
<feature type="compositionally biased region" description="Basic and acidic residues" evidence="1">
    <location>
        <begin position="662"/>
        <end position="673"/>
    </location>
</feature>
<feature type="compositionally biased region" description="Low complexity" evidence="1">
    <location>
        <begin position="122"/>
        <end position="132"/>
    </location>
</feature>
<dbReference type="Pfam" id="PF08239">
    <property type="entry name" value="SH3_3"/>
    <property type="match status" value="6"/>
</dbReference>
<feature type="compositionally biased region" description="Polar residues" evidence="1">
    <location>
        <begin position="550"/>
        <end position="560"/>
    </location>
</feature>
<gene>
    <name evidence="3" type="primary">entA</name>
    <name evidence="3" type="ORF">NCTC10719_02709</name>
</gene>
<feature type="compositionally biased region" description="Basic and acidic residues" evidence="1">
    <location>
        <begin position="471"/>
        <end position="483"/>
    </location>
</feature>
<feature type="domain" description="SH3b" evidence="2">
    <location>
        <begin position="712"/>
        <end position="776"/>
    </location>
</feature>
<dbReference type="PANTHER" id="PTHR34408:SF1">
    <property type="entry name" value="GLYCOSYL HYDROLASE FAMILY 19 DOMAIN-CONTAINING PROTEIN HI_1415"/>
    <property type="match status" value="1"/>
</dbReference>
<dbReference type="Proteomes" id="UP000249986">
    <property type="component" value="Unassembled WGS sequence"/>
</dbReference>
<feature type="compositionally biased region" description="Basic and acidic residues" evidence="1">
    <location>
        <begin position="404"/>
        <end position="465"/>
    </location>
</feature>
<dbReference type="PROSITE" id="PS51781">
    <property type="entry name" value="SH3B"/>
    <property type="match status" value="5"/>
</dbReference>
<dbReference type="SMART" id="SM00287">
    <property type="entry name" value="SH3b"/>
    <property type="match status" value="6"/>
</dbReference>
<sequence>MAVAIVQQQQQPNDKINIDLSNSNVAMVKSKKETNPPIKDEKQSKDKDNLKSDKKTEPKVEEKKQDKGNSKEETKVQVKTEPKVKEDKDTKKSSDEIKEEVKNQKPVIKEVKLPVEKDSKNSSENLSNNSSDFASDVNRRLYEYESVRSNQSNAMNEAIRLHNGDPSNTCVFFQGACLRAIGVPVPSHIGYTSNLWNWLENNNWEMHRDFSNIQKGDIIFAGEYHTMCFMGWKDKTNGIAYVMGNEAYTYGDAYAHRNLNGQAPTKENGWNRQYRATRYYKYKGNSSKSNSDIVKTNIVTSKPVSSKDHKYTVEALKGTVTAKQDVYINEKPFPTTEGIKPVGLANGGDKLTVTGRASNGWYEVLYNGQKAYISHRYTDFLEEKEAPSKSSDSVTPLGVVKTNTSDKKSDSKEDNKKIESSLKDKDEKVNKGSEDSKGKTEDKKVDESKDKATNKVESNKTEQAKPLESSKPVEETKKEESSKPSEIVTKTAFIKANGGLWLHSSKDTSYSSRVTLMSNGAKVNVLEEDNSWFKVDYNGNTGWCSSKYVTNPVTSQSSTNKKVEENKSTEPNKTMEENKPKKEAETSKPALTIVKTASVKANGGLWLHSSKDSYISSRLAIMDNGEKVTILEENGDWFKVNYNGKTGFCASKYLSEPTTYEKPAESNKVEEVKNTTPSKAVEESKPTAPKKTAEENKPKKEAETSKPTLTNIKRASVKANGGLWLHSTKDSYASSRITIMSNGEKVDILDESGSWYKVNYNGTMGWCSSQFLSNPTVISQSSQSKAVEENKPVYENKTVEVSKPVNSTVKTAYIKANGGLWLHSSKDSYASSRISIMNKGSKVRVLEESGSWFKVDHNGNIGWCSSEFLTNPVTSQSNTVEESKTVHLVQSNTNEASLRSAHVKANGGLWLHSSKDSSTSSRLTVMGNGHRIEILEESGSWYKVRYNGNIGWCAKEFIA</sequence>
<feature type="region of interest" description="Disordered" evidence="1">
    <location>
        <begin position="659"/>
        <end position="706"/>
    </location>
</feature>
<reference evidence="3 4" key="1">
    <citation type="submission" date="2018-06" db="EMBL/GenBank/DDBJ databases">
        <authorList>
            <consortium name="Pathogen Informatics"/>
            <person name="Doyle S."/>
        </authorList>
    </citation>
    <scope>NUCLEOTIDE SEQUENCE [LARGE SCALE GENOMIC DNA]</scope>
    <source>
        <strain evidence="3 4">NCTC10719</strain>
    </source>
</reference>
<dbReference type="AlphaFoldDB" id="A0A2X3AEX5"/>
<accession>A0A2X3AEX5</accession>
<evidence type="ECO:0000259" key="2">
    <source>
        <dbReference type="PROSITE" id="PS51781"/>
    </source>
</evidence>
<feature type="region of interest" description="Disordered" evidence="1">
    <location>
        <begin position="1"/>
        <end position="132"/>
    </location>
</feature>
<dbReference type="InterPro" id="IPR003646">
    <property type="entry name" value="SH3-like_bac-type"/>
</dbReference>
<dbReference type="RefSeq" id="WP_111927002.1">
    <property type="nucleotide sequence ID" value="NZ_UAWG01000020.1"/>
</dbReference>
<feature type="domain" description="SH3b" evidence="2">
    <location>
        <begin position="489"/>
        <end position="553"/>
    </location>
</feature>
<feature type="compositionally biased region" description="Basic and acidic residues" evidence="1">
    <location>
        <begin position="561"/>
        <end position="586"/>
    </location>
</feature>